<dbReference type="Gene3D" id="3.40.640.10">
    <property type="entry name" value="Type I PLP-dependent aspartate aminotransferase-like (Major domain)"/>
    <property type="match status" value="1"/>
</dbReference>
<evidence type="ECO:0000256" key="5">
    <source>
        <dbReference type="ARBA" id="ARBA00037974"/>
    </source>
</evidence>
<evidence type="ECO:0000256" key="1">
    <source>
        <dbReference type="ARBA" id="ARBA00001933"/>
    </source>
</evidence>
<protein>
    <recommendedName>
        <fullName evidence="2">cysteine-S-conjugate beta-lyase</fullName>
        <ecNumber evidence="2">4.4.1.13</ecNumber>
    </recommendedName>
</protein>
<dbReference type="InterPro" id="IPR027619">
    <property type="entry name" value="C-S_lyase_PatB-like"/>
</dbReference>
<proteinExistence type="inferred from homology"/>
<keyword evidence="8" id="KW-1185">Reference proteome</keyword>
<dbReference type="InterPro" id="IPR015422">
    <property type="entry name" value="PyrdxlP-dep_Trfase_small"/>
</dbReference>
<dbReference type="PANTHER" id="PTHR43525:SF1">
    <property type="entry name" value="PROTEIN MALY"/>
    <property type="match status" value="1"/>
</dbReference>
<dbReference type="Pfam" id="PF00155">
    <property type="entry name" value="Aminotran_1_2"/>
    <property type="match status" value="1"/>
</dbReference>
<keyword evidence="3" id="KW-0663">Pyridoxal phosphate</keyword>
<evidence type="ECO:0000313" key="8">
    <source>
        <dbReference type="Proteomes" id="UP001057291"/>
    </source>
</evidence>
<dbReference type="RefSeq" id="WP_282198083.1">
    <property type="nucleotide sequence ID" value="NZ_BOQE01000001.1"/>
</dbReference>
<dbReference type="InterPro" id="IPR051798">
    <property type="entry name" value="Class-II_PLP-Dep_Aminotrans"/>
</dbReference>
<dbReference type="Proteomes" id="UP001057291">
    <property type="component" value="Unassembled WGS sequence"/>
</dbReference>
<dbReference type="AlphaFoldDB" id="A0AAV4LAT7"/>
<sequence length="392" mass="45207">MKYNFDEVIDRIGTNSSKWDYREKIFGTEDVLPLWVADMDFPCPPCVVEAIIKRAQHPIYGYPGKPREFYAAAVHWLKRRFGVDVQPEWMATVPGVVPGIHIAIEAFTNPGDKVVVQPPVYHPFFRAIRNRGRQIVENPLMEKDGRYYMDFADLREKIDERTRMLILCSPHNPVGRVWERDELLELADICMKNDIIIISDEIHSDLVYEKGKHIPLFSLSPEISNHCITFISVSKTFNLAGLFTSIAFTENPKILRELKMAIHKASMEDINLFGIEALIAAYNEGEDWLEELLLYLKGNAEYISNFLRERIPQVKMQVPEGTYLGWMDFRELGLRGEELKEFIIRKAKLGLNDGMMFGAQGEGFQRINFACSRKTLEEAMLRLEKAVKELKA</sequence>
<organism evidence="7 8">
    <name type="scientific">Collibacillus ludicampi</name>
    <dbReference type="NCBI Taxonomy" id="2771369"/>
    <lineage>
        <taxon>Bacteria</taxon>
        <taxon>Bacillati</taxon>
        <taxon>Bacillota</taxon>
        <taxon>Bacilli</taxon>
        <taxon>Bacillales</taxon>
        <taxon>Alicyclobacillaceae</taxon>
        <taxon>Collibacillus</taxon>
    </lineage>
</organism>
<evidence type="ECO:0000313" key="7">
    <source>
        <dbReference type="EMBL" id="GIM44829.1"/>
    </source>
</evidence>
<gene>
    <name evidence="7" type="primary">PatB</name>
    <name evidence="7" type="ORF">DNHGIG_03780</name>
</gene>
<comment type="similarity">
    <text evidence="5">Belongs to the class-II pyridoxal-phosphate-dependent aminotransferase family. MalY/PatB cystathionine beta-lyase subfamily.</text>
</comment>
<evidence type="ECO:0000256" key="4">
    <source>
        <dbReference type="ARBA" id="ARBA00023239"/>
    </source>
</evidence>
<keyword evidence="4" id="KW-0456">Lyase</keyword>
<evidence type="ECO:0000256" key="2">
    <source>
        <dbReference type="ARBA" id="ARBA00012224"/>
    </source>
</evidence>
<dbReference type="GO" id="GO:0030170">
    <property type="term" value="F:pyridoxal phosphate binding"/>
    <property type="evidence" value="ECO:0007669"/>
    <property type="project" value="InterPro"/>
</dbReference>
<accession>A0AAV4LAT7</accession>
<reference evidence="7" key="1">
    <citation type="journal article" date="2023" name="Int. J. Syst. Evol. Microbiol.">
        <title>Collibacillus ludicampi gen. nov., sp. nov., a new soil bacterium of the family Alicyclobacillaceae.</title>
        <authorList>
            <person name="Jojima T."/>
            <person name="Ioku Y."/>
            <person name="Fukuta Y."/>
            <person name="Shirasaka N."/>
            <person name="Matsumura Y."/>
            <person name="Mori M."/>
        </authorList>
    </citation>
    <scope>NUCLEOTIDE SEQUENCE</scope>
    <source>
        <strain evidence="7">TP075</strain>
    </source>
</reference>
<dbReference type="GO" id="GO:0047804">
    <property type="term" value="F:cysteine-S-conjugate beta-lyase activity"/>
    <property type="evidence" value="ECO:0007669"/>
    <property type="project" value="UniProtKB-EC"/>
</dbReference>
<dbReference type="EC" id="4.4.1.13" evidence="2"/>
<dbReference type="CDD" id="cd00609">
    <property type="entry name" value="AAT_like"/>
    <property type="match status" value="1"/>
</dbReference>
<dbReference type="SUPFAM" id="SSF53383">
    <property type="entry name" value="PLP-dependent transferases"/>
    <property type="match status" value="1"/>
</dbReference>
<dbReference type="Gene3D" id="3.90.1150.10">
    <property type="entry name" value="Aspartate Aminotransferase, domain 1"/>
    <property type="match status" value="1"/>
</dbReference>
<evidence type="ECO:0000259" key="6">
    <source>
        <dbReference type="Pfam" id="PF00155"/>
    </source>
</evidence>
<name>A0AAV4LAT7_9BACL</name>
<dbReference type="InterPro" id="IPR004839">
    <property type="entry name" value="Aminotransferase_I/II_large"/>
</dbReference>
<dbReference type="InterPro" id="IPR015424">
    <property type="entry name" value="PyrdxlP-dep_Trfase"/>
</dbReference>
<comment type="caution">
    <text evidence="7">The sequence shown here is derived from an EMBL/GenBank/DDBJ whole genome shotgun (WGS) entry which is preliminary data.</text>
</comment>
<comment type="cofactor">
    <cofactor evidence="1">
        <name>pyridoxal 5'-phosphate</name>
        <dbReference type="ChEBI" id="CHEBI:597326"/>
    </cofactor>
</comment>
<feature type="domain" description="Aminotransferase class I/classII large" evidence="6">
    <location>
        <begin position="30"/>
        <end position="382"/>
    </location>
</feature>
<dbReference type="InterPro" id="IPR015421">
    <property type="entry name" value="PyrdxlP-dep_Trfase_major"/>
</dbReference>
<dbReference type="NCBIfam" id="TIGR04350">
    <property type="entry name" value="C_S_lyase_PatB"/>
    <property type="match status" value="1"/>
</dbReference>
<evidence type="ECO:0000256" key="3">
    <source>
        <dbReference type="ARBA" id="ARBA00022898"/>
    </source>
</evidence>
<dbReference type="EMBL" id="BOQE01000001">
    <property type="protein sequence ID" value="GIM44829.1"/>
    <property type="molecule type" value="Genomic_DNA"/>
</dbReference>
<dbReference type="PANTHER" id="PTHR43525">
    <property type="entry name" value="PROTEIN MALY"/>
    <property type="match status" value="1"/>
</dbReference>